<dbReference type="EMBL" id="PGCJ01000864">
    <property type="protein sequence ID" value="PLW16713.1"/>
    <property type="molecule type" value="Genomic_DNA"/>
</dbReference>
<dbReference type="Gene3D" id="3.40.50.300">
    <property type="entry name" value="P-loop containing nucleotide triphosphate hydrolases"/>
    <property type="match status" value="1"/>
</dbReference>
<protein>
    <submittedName>
        <fullName evidence="2">Uncharacterized protein</fullName>
    </submittedName>
</protein>
<dbReference type="AlphaFoldDB" id="A0A2N5SU18"/>
<dbReference type="STRING" id="200324.A0A2N5SU18"/>
<sequence>MEKALMKQVVGQPKAVKAIANSIRLSRSGLFNESRPITSFLFLITKLQLQEQDQKFIGNRDAKLSSMEMSDPEVLVLHESKTNWKYQTNALQASLASLNLLVPGMMMRANLGRMGFLLQPSDRQIWKCLFDTPDVILPHSQPTLTHSGPNNQRGSGAGGQSL</sequence>
<keyword evidence="3" id="KW-1185">Reference proteome</keyword>
<organism evidence="2 3">
    <name type="scientific">Puccinia coronata f. sp. avenae</name>
    <dbReference type="NCBI Taxonomy" id="200324"/>
    <lineage>
        <taxon>Eukaryota</taxon>
        <taxon>Fungi</taxon>
        <taxon>Dikarya</taxon>
        <taxon>Basidiomycota</taxon>
        <taxon>Pucciniomycotina</taxon>
        <taxon>Pucciniomycetes</taxon>
        <taxon>Pucciniales</taxon>
        <taxon>Pucciniaceae</taxon>
        <taxon>Puccinia</taxon>
    </lineage>
</organism>
<evidence type="ECO:0000313" key="2">
    <source>
        <dbReference type="EMBL" id="PLW16713.1"/>
    </source>
</evidence>
<dbReference type="OrthoDB" id="47330at2759"/>
<proteinExistence type="predicted"/>
<name>A0A2N5SU18_9BASI</name>
<dbReference type="InterPro" id="IPR027417">
    <property type="entry name" value="P-loop_NTPase"/>
</dbReference>
<accession>A0A2N5SU18</accession>
<feature type="region of interest" description="Disordered" evidence="1">
    <location>
        <begin position="140"/>
        <end position="162"/>
    </location>
</feature>
<evidence type="ECO:0000256" key="1">
    <source>
        <dbReference type="SAM" id="MobiDB-lite"/>
    </source>
</evidence>
<feature type="compositionally biased region" description="Polar residues" evidence="1">
    <location>
        <begin position="140"/>
        <end position="154"/>
    </location>
</feature>
<evidence type="ECO:0000313" key="3">
    <source>
        <dbReference type="Proteomes" id="UP000235388"/>
    </source>
</evidence>
<dbReference type="Proteomes" id="UP000235388">
    <property type="component" value="Unassembled WGS sequence"/>
</dbReference>
<reference evidence="2 3" key="1">
    <citation type="submission" date="2017-11" db="EMBL/GenBank/DDBJ databases">
        <title>De novo assembly and phasing of dikaryotic genomes from two isolates of Puccinia coronata f. sp. avenae, the causal agent of oat crown rust.</title>
        <authorList>
            <person name="Miller M.E."/>
            <person name="Zhang Y."/>
            <person name="Omidvar V."/>
            <person name="Sperschneider J."/>
            <person name="Schwessinger B."/>
            <person name="Raley C."/>
            <person name="Palmer J.M."/>
            <person name="Garnica D."/>
            <person name="Upadhyaya N."/>
            <person name="Rathjen J."/>
            <person name="Taylor J.M."/>
            <person name="Park R.F."/>
            <person name="Dodds P.N."/>
            <person name="Hirsch C.D."/>
            <person name="Kianian S.F."/>
            <person name="Figueroa M."/>
        </authorList>
    </citation>
    <scope>NUCLEOTIDE SEQUENCE [LARGE SCALE GENOMIC DNA]</scope>
    <source>
        <strain evidence="2">12NC29</strain>
    </source>
</reference>
<gene>
    <name evidence="2" type="ORF">PCANC_17528</name>
</gene>
<comment type="caution">
    <text evidence="2">The sequence shown here is derived from an EMBL/GenBank/DDBJ whole genome shotgun (WGS) entry which is preliminary data.</text>
</comment>